<comment type="caution">
    <text evidence="18">The sequence shown here is derived from an EMBL/GenBank/DDBJ whole genome shotgun (WGS) entry which is preliminary data.</text>
</comment>
<keyword evidence="10" id="KW-0067">ATP-binding</keyword>
<evidence type="ECO:0000313" key="18">
    <source>
        <dbReference type="EMBL" id="KKU22491.1"/>
    </source>
</evidence>
<dbReference type="InterPro" id="IPR051270">
    <property type="entry name" value="Tyrosine-tRNA_ligase_regulator"/>
</dbReference>
<evidence type="ECO:0000256" key="3">
    <source>
        <dbReference type="ARBA" id="ARBA00011738"/>
    </source>
</evidence>
<sequence>MITIDEFQKVELKIGRILKAENIEGSEKLLKLNVDLGEPEYPEGRQILSGIAKQYKPEDLIDKQIVVVSNLEPRTMMGMESRGMILAAGDDGQISLIIPDKEIKSGSSVK</sequence>
<dbReference type="PANTHER" id="PTHR11586">
    <property type="entry name" value="TRNA-AMINOACYLATION COFACTOR ARC1 FAMILY MEMBER"/>
    <property type="match status" value="1"/>
</dbReference>
<evidence type="ECO:0000259" key="17">
    <source>
        <dbReference type="PROSITE" id="PS50886"/>
    </source>
</evidence>
<dbReference type="GO" id="GO:0005737">
    <property type="term" value="C:cytoplasm"/>
    <property type="evidence" value="ECO:0007669"/>
    <property type="project" value="UniProtKB-SubCell"/>
</dbReference>
<dbReference type="PANTHER" id="PTHR11586:SF37">
    <property type="entry name" value="TRNA-BINDING DOMAIN-CONTAINING PROTEIN"/>
    <property type="match status" value="1"/>
</dbReference>
<dbReference type="GO" id="GO:0004825">
    <property type="term" value="F:methionine-tRNA ligase activity"/>
    <property type="evidence" value="ECO:0007669"/>
    <property type="project" value="UniProtKB-EC"/>
</dbReference>
<dbReference type="Proteomes" id="UP000034107">
    <property type="component" value="Unassembled WGS sequence"/>
</dbReference>
<dbReference type="PATRIC" id="fig|1618732.3.peg.9"/>
<evidence type="ECO:0000256" key="16">
    <source>
        <dbReference type="PROSITE-ProRule" id="PRU00209"/>
    </source>
</evidence>
<evidence type="ECO:0000256" key="1">
    <source>
        <dbReference type="ARBA" id="ARBA00003314"/>
    </source>
</evidence>
<evidence type="ECO:0000256" key="12">
    <source>
        <dbReference type="ARBA" id="ARBA00022917"/>
    </source>
</evidence>
<feature type="domain" description="TRNA-binding" evidence="17">
    <location>
        <begin position="6"/>
        <end position="110"/>
    </location>
</feature>
<evidence type="ECO:0000256" key="4">
    <source>
        <dbReference type="ARBA" id="ARBA00012838"/>
    </source>
</evidence>
<evidence type="ECO:0000313" key="19">
    <source>
        <dbReference type="Proteomes" id="UP000034107"/>
    </source>
</evidence>
<evidence type="ECO:0000256" key="14">
    <source>
        <dbReference type="ARBA" id="ARBA00030904"/>
    </source>
</evidence>
<proteinExistence type="predicted"/>
<evidence type="ECO:0000256" key="8">
    <source>
        <dbReference type="ARBA" id="ARBA00022598"/>
    </source>
</evidence>
<evidence type="ECO:0000256" key="15">
    <source>
        <dbReference type="ARBA" id="ARBA00047364"/>
    </source>
</evidence>
<dbReference type="InterPro" id="IPR004495">
    <property type="entry name" value="Met-tRNA-synth_bsu_C"/>
</dbReference>
<comment type="subcellular location">
    <subcellularLocation>
        <location evidence="2">Cytoplasm</location>
    </subcellularLocation>
</comment>
<keyword evidence="13" id="KW-0030">Aminoacyl-tRNA synthetase</keyword>
<dbReference type="FunFam" id="2.40.50.140:FF:000042">
    <property type="entry name" value="Methionine--tRNA ligase"/>
    <property type="match status" value="1"/>
</dbReference>
<dbReference type="GO" id="GO:0005524">
    <property type="term" value="F:ATP binding"/>
    <property type="evidence" value="ECO:0007669"/>
    <property type="project" value="UniProtKB-KW"/>
</dbReference>
<dbReference type="NCBIfam" id="TIGR00399">
    <property type="entry name" value="metG_C_term"/>
    <property type="match status" value="1"/>
</dbReference>
<dbReference type="GO" id="GO:0000049">
    <property type="term" value="F:tRNA binding"/>
    <property type="evidence" value="ECO:0007669"/>
    <property type="project" value="UniProtKB-UniRule"/>
</dbReference>
<evidence type="ECO:0000256" key="10">
    <source>
        <dbReference type="ARBA" id="ARBA00022840"/>
    </source>
</evidence>
<dbReference type="EC" id="6.1.1.10" evidence="4"/>
<keyword evidence="12" id="KW-0648">Protein biosynthesis</keyword>
<gene>
    <name evidence="18" type="ORF">UX31_C0001G0009</name>
</gene>
<dbReference type="SUPFAM" id="SSF50249">
    <property type="entry name" value="Nucleic acid-binding proteins"/>
    <property type="match status" value="1"/>
</dbReference>
<comment type="catalytic activity">
    <reaction evidence="15">
        <text>tRNA(Met) + L-methionine + ATP = L-methionyl-tRNA(Met) + AMP + diphosphate</text>
        <dbReference type="Rhea" id="RHEA:13481"/>
        <dbReference type="Rhea" id="RHEA-COMP:9667"/>
        <dbReference type="Rhea" id="RHEA-COMP:9698"/>
        <dbReference type="ChEBI" id="CHEBI:30616"/>
        <dbReference type="ChEBI" id="CHEBI:33019"/>
        <dbReference type="ChEBI" id="CHEBI:57844"/>
        <dbReference type="ChEBI" id="CHEBI:78442"/>
        <dbReference type="ChEBI" id="CHEBI:78530"/>
        <dbReference type="ChEBI" id="CHEBI:456215"/>
        <dbReference type="EC" id="6.1.1.10"/>
    </reaction>
</comment>
<keyword evidence="7 16" id="KW-0820">tRNA-binding</keyword>
<dbReference type="InterPro" id="IPR002547">
    <property type="entry name" value="tRNA-bd_dom"/>
</dbReference>
<protein>
    <recommendedName>
        <fullName evidence="5">Methionine--tRNA ligase</fullName>
        <ecNumber evidence="4">6.1.1.10</ecNumber>
    </recommendedName>
    <alternativeName>
        <fullName evidence="14">Methionyl-tRNA synthetase</fullName>
    </alternativeName>
</protein>
<name>A0A0G1NPZ0_9BACT</name>
<keyword evidence="11 16" id="KW-0694">RNA-binding</keyword>
<evidence type="ECO:0000256" key="2">
    <source>
        <dbReference type="ARBA" id="ARBA00004496"/>
    </source>
</evidence>
<dbReference type="PROSITE" id="PS50886">
    <property type="entry name" value="TRBD"/>
    <property type="match status" value="1"/>
</dbReference>
<comment type="subunit">
    <text evidence="3">Homodimer.</text>
</comment>
<evidence type="ECO:0000256" key="7">
    <source>
        <dbReference type="ARBA" id="ARBA00022555"/>
    </source>
</evidence>
<reference evidence="18 19" key="1">
    <citation type="journal article" date="2015" name="Nature">
        <title>rRNA introns, odd ribosomes, and small enigmatic genomes across a large radiation of phyla.</title>
        <authorList>
            <person name="Brown C.T."/>
            <person name="Hug L.A."/>
            <person name="Thomas B.C."/>
            <person name="Sharon I."/>
            <person name="Castelle C.J."/>
            <person name="Singh A."/>
            <person name="Wilkins M.J."/>
            <person name="Williams K.H."/>
            <person name="Banfield J.F."/>
        </authorList>
    </citation>
    <scope>NUCLEOTIDE SEQUENCE [LARGE SCALE GENOMIC DNA]</scope>
</reference>
<evidence type="ECO:0000256" key="5">
    <source>
        <dbReference type="ARBA" id="ARBA00018753"/>
    </source>
</evidence>
<evidence type="ECO:0000256" key="6">
    <source>
        <dbReference type="ARBA" id="ARBA00022490"/>
    </source>
</evidence>
<evidence type="ECO:0000256" key="9">
    <source>
        <dbReference type="ARBA" id="ARBA00022741"/>
    </source>
</evidence>
<evidence type="ECO:0000256" key="11">
    <source>
        <dbReference type="ARBA" id="ARBA00022884"/>
    </source>
</evidence>
<dbReference type="AlphaFoldDB" id="A0A0G1NPZ0"/>
<dbReference type="Gene3D" id="2.40.50.140">
    <property type="entry name" value="Nucleic acid-binding proteins"/>
    <property type="match status" value="1"/>
</dbReference>
<keyword evidence="8 18" id="KW-0436">Ligase</keyword>
<dbReference type="CDD" id="cd02800">
    <property type="entry name" value="tRNA_bind_EcMetRS_like"/>
    <property type="match status" value="1"/>
</dbReference>
<dbReference type="GO" id="GO:0006431">
    <property type="term" value="P:methionyl-tRNA aminoacylation"/>
    <property type="evidence" value="ECO:0007669"/>
    <property type="project" value="InterPro"/>
</dbReference>
<dbReference type="InterPro" id="IPR012340">
    <property type="entry name" value="NA-bd_OB-fold"/>
</dbReference>
<comment type="function">
    <text evidence="1">Is required not only for elongation of protein synthesis but also for the initiation of all mRNA translation through initiator tRNA(fMet) aminoacylation.</text>
</comment>
<dbReference type="Pfam" id="PF01588">
    <property type="entry name" value="tRNA_bind"/>
    <property type="match status" value="1"/>
</dbReference>
<keyword evidence="9" id="KW-0547">Nucleotide-binding</keyword>
<organism evidence="18 19">
    <name type="scientific">Candidatus Nomurabacteria bacterium GW2011_GWA1_46_11</name>
    <dbReference type="NCBI Taxonomy" id="1618732"/>
    <lineage>
        <taxon>Bacteria</taxon>
        <taxon>Candidatus Nomuraibacteriota</taxon>
    </lineage>
</organism>
<keyword evidence="6" id="KW-0963">Cytoplasm</keyword>
<accession>A0A0G1NPZ0</accession>
<evidence type="ECO:0000256" key="13">
    <source>
        <dbReference type="ARBA" id="ARBA00023146"/>
    </source>
</evidence>
<dbReference type="EMBL" id="LCLS01000001">
    <property type="protein sequence ID" value="KKU22491.1"/>
    <property type="molecule type" value="Genomic_DNA"/>
</dbReference>